<dbReference type="Gene3D" id="3.10.620.30">
    <property type="match status" value="1"/>
</dbReference>
<dbReference type="InterPro" id="IPR038765">
    <property type="entry name" value="Papain-like_cys_pep_sf"/>
</dbReference>
<dbReference type="SMART" id="SM00460">
    <property type="entry name" value="TGc"/>
    <property type="match status" value="1"/>
</dbReference>
<dbReference type="KEGG" id="mng:MNEG_2341"/>
<proteinExistence type="predicted"/>
<gene>
    <name evidence="2" type="ORF">MNEG_2341</name>
</gene>
<accession>A0A0D2LGH8</accession>
<feature type="domain" description="Transglutaminase-like" evidence="1">
    <location>
        <begin position="63"/>
        <end position="132"/>
    </location>
</feature>
<dbReference type="Pfam" id="PF01841">
    <property type="entry name" value="Transglut_core"/>
    <property type="match status" value="1"/>
</dbReference>
<dbReference type="AlphaFoldDB" id="A0A0D2LGH8"/>
<evidence type="ECO:0000313" key="3">
    <source>
        <dbReference type="Proteomes" id="UP000054498"/>
    </source>
</evidence>
<name>A0A0D2LGH8_9CHLO</name>
<dbReference type="OrthoDB" id="536507at2759"/>
<dbReference type="SUPFAM" id="SSF54001">
    <property type="entry name" value="Cysteine proteinases"/>
    <property type="match status" value="1"/>
</dbReference>
<dbReference type="PANTHER" id="PTHR33490:SF3">
    <property type="entry name" value="CONSERVED INTEGRAL MEMBRANE PROTEIN"/>
    <property type="match status" value="1"/>
</dbReference>
<evidence type="ECO:0000313" key="2">
    <source>
        <dbReference type="EMBL" id="KIZ05619.1"/>
    </source>
</evidence>
<dbReference type="EMBL" id="KK100481">
    <property type="protein sequence ID" value="KIZ05619.1"/>
    <property type="molecule type" value="Genomic_DNA"/>
</dbReference>
<protein>
    <recommendedName>
        <fullName evidence="1">Transglutaminase-like domain-containing protein</fullName>
    </recommendedName>
</protein>
<sequence length="264" mass="28877">MDEWLQPTRLIDCGHPKVVAAAATATEGAGDDVQKALLLYFFVRDAIKFGIPAKFDNLKASEVLSLGYGFCNPKATLFVALLRAARIPARIHMVSINMAVNAGYGMPDNVYGDHAYTEVFLDSQWVKLDSYVVDAPLFAAAQSKIKQLGWVQGYGVHSKGVNDWDGLSDSFCQYVGVRAAAEAPRGAQEAHRVAGELRHQGKAGVHRDMPQSDADFGVVQDLDDFTARVVGSPFALLRTVKFRVPFFFLSALVNRRIQAVRSGK</sequence>
<dbReference type="RefSeq" id="XP_013904638.1">
    <property type="nucleotide sequence ID" value="XM_014049184.1"/>
</dbReference>
<dbReference type="Proteomes" id="UP000054498">
    <property type="component" value="Unassembled WGS sequence"/>
</dbReference>
<dbReference type="PANTHER" id="PTHR33490">
    <property type="entry name" value="BLR5614 PROTEIN-RELATED"/>
    <property type="match status" value="1"/>
</dbReference>
<keyword evidence="3" id="KW-1185">Reference proteome</keyword>
<evidence type="ECO:0000259" key="1">
    <source>
        <dbReference type="SMART" id="SM00460"/>
    </source>
</evidence>
<dbReference type="GeneID" id="25735219"/>
<reference evidence="2 3" key="1">
    <citation type="journal article" date="2013" name="BMC Genomics">
        <title>Reconstruction of the lipid metabolism for the microalga Monoraphidium neglectum from its genome sequence reveals characteristics suitable for biofuel production.</title>
        <authorList>
            <person name="Bogen C."/>
            <person name="Al-Dilaimi A."/>
            <person name="Albersmeier A."/>
            <person name="Wichmann J."/>
            <person name="Grundmann M."/>
            <person name="Rupp O."/>
            <person name="Lauersen K.J."/>
            <person name="Blifernez-Klassen O."/>
            <person name="Kalinowski J."/>
            <person name="Goesmann A."/>
            <person name="Mussgnug J.H."/>
            <person name="Kruse O."/>
        </authorList>
    </citation>
    <scope>NUCLEOTIDE SEQUENCE [LARGE SCALE GENOMIC DNA]</scope>
    <source>
        <strain evidence="2 3">SAG 48.87</strain>
    </source>
</reference>
<organism evidence="2 3">
    <name type="scientific">Monoraphidium neglectum</name>
    <dbReference type="NCBI Taxonomy" id="145388"/>
    <lineage>
        <taxon>Eukaryota</taxon>
        <taxon>Viridiplantae</taxon>
        <taxon>Chlorophyta</taxon>
        <taxon>core chlorophytes</taxon>
        <taxon>Chlorophyceae</taxon>
        <taxon>CS clade</taxon>
        <taxon>Sphaeropleales</taxon>
        <taxon>Selenastraceae</taxon>
        <taxon>Monoraphidium</taxon>
    </lineage>
</organism>
<dbReference type="InterPro" id="IPR002931">
    <property type="entry name" value="Transglutaminase-like"/>
</dbReference>